<dbReference type="EMBL" id="AXDT01000095">
    <property type="protein sequence ID" value="ERT13028.1"/>
    <property type="molecule type" value="Genomic_DNA"/>
</dbReference>
<name>U7QY96_PHOTE</name>
<dbReference type="Proteomes" id="UP000017133">
    <property type="component" value="Unassembled WGS sequence"/>
</dbReference>
<reference evidence="1 2" key="1">
    <citation type="submission" date="2013-10" db="EMBL/GenBank/DDBJ databases">
        <title>Whole Genome Shotgun Sequence of Photorhabdus temperata J3.</title>
        <authorList>
            <person name="Park G.-S."/>
            <person name="Hong S.-J."/>
            <person name="Shin J.-H."/>
        </authorList>
    </citation>
    <scope>NUCLEOTIDE SEQUENCE [LARGE SCALE GENOMIC DNA]</scope>
    <source>
        <strain evidence="1 2">J3</strain>
    </source>
</reference>
<organism evidence="1 2">
    <name type="scientific">Photorhabdus temperata J3</name>
    <dbReference type="NCBI Taxonomy" id="1389415"/>
    <lineage>
        <taxon>Bacteria</taxon>
        <taxon>Pseudomonadati</taxon>
        <taxon>Pseudomonadota</taxon>
        <taxon>Gammaproteobacteria</taxon>
        <taxon>Enterobacterales</taxon>
        <taxon>Morganellaceae</taxon>
        <taxon>Photorhabdus</taxon>
    </lineage>
</organism>
<accession>U7QY96</accession>
<dbReference type="AlphaFoldDB" id="U7QY96"/>
<comment type="caution">
    <text evidence="1">The sequence shown here is derived from an EMBL/GenBank/DDBJ whole genome shotgun (WGS) entry which is preliminary data.</text>
</comment>
<proteinExistence type="predicted"/>
<evidence type="ECO:0000313" key="2">
    <source>
        <dbReference type="Proteomes" id="UP000017133"/>
    </source>
</evidence>
<protein>
    <submittedName>
        <fullName evidence="1">Uncharacterized protein</fullName>
    </submittedName>
</protein>
<gene>
    <name evidence="1" type="ORF">O185_11130</name>
</gene>
<sequence length="79" mass="8632">MVMLPESMYWRDFPLNLKPLGFRSGRSILIVDDDRIVVRRINRVTATAQNPTNSKGTFGILAAKGICGAIEAAGDIQAL</sequence>
<evidence type="ECO:0000313" key="1">
    <source>
        <dbReference type="EMBL" id="ERT13028.1"/>
    </source>
</evidence>
<keyword evidence="2" id="KW-1185">Reference proteome</keyword>